<dbReference type="Gene3D" id="3.30.1390.10">
    <property type="match status" value="1"/>
</dbReference>
<reference evidence="4" key="1">
    <citation type="journal article" date="2015" name="Nature">
        <title>Complex archaea that bridge the gap between prokaryotes and eukaryotes.</title>
        <authorList>
            <person name="Spang A."/>
            <person name="Saw J.H."/>
            <person name="Jorgensen S.L."/>
            <person name="Zaremba-Niedzwiedzka K."/>
            <person name="Martijn J."/>
            <person name="Lind A.E."/>
            <person name="van Eijk R."/>
            <person name="Schleper C."/>
            <person name="Guy L."/>
            <person name="Ettema T.J."/>
        </authorList>
    </citation>
    <scope>NUCLEOTIDE SEQUENCE</scope>
</reference>
<dbReference type="CDD" id="cd00387">
    <property type="entry name" value="Ribosomal_L7_L12"/>
    <property type="match status" value="1"/>
</dbReference>
<feature type="domain" description="Large ribosomal subunit protein bL12 C-terminal" evidence="3">
    <location>
        <begin position="93"/>
        <end position="158"/>
    </location>
</feature>
<accession>A0A0F9V372</accession>
<dbReference type="SUPFAM" id="SSF54736">
    <property type="entry name" value="ClpS-like"/>
    <property type="match status" value="1"/>
</dbReference>
<dbReference type="Pfam" id="PF00542">
    <property type="entry name" value="Ribosomal_L12"/>
    <property type="match status" value="1"/>
</dbReference>
<dbReference type="PANTHER" id="PTHR45987:SF4">
    <property type="entry name" value="LARGE RIBOSOMAL SUBUNIT PROTEIN BL12M"/>
    <property type="match status" value="1"/>
</dbReference>
<evidence type="ECO:0000256" key="1">
    <source>
        <dbReference type="ARBA" id="ARBA00022980"/>
    </source>
</evidence>
<organism evidence="4">
    <name type="scientific">marine sediment metagenome</name>
    <dbReference type="NCBI Taxonomy" id="412755"/>
    <lineage>
        <taxon>unclassified sequences</taxon>
        <taxon>metagenomes</taxon>
        <taxon>ecological metagenomes</taxon>
    </lineage>
</organism>
<dbReference type="GO" id="GO:0003729">
    <property type="term" value="F:mRNA binding"/>
    <property type="evidence" value="ECO:0007669"/>
    <property type="project" value="TreeGrafter"/>
</dbReference>
<name>A0A0F9V372_9ZZZZ</name>
<keyword evidence="2" id="KW-0687">Ribonucleoprotein</keyword>
<dbReference type="AlphaFoldDB" id="A0A0F9V372"/>
<dbReference type="EMBL" id="LAZR01000700">
    <property type="protein sequence ID" value="KKN60308.1"/>
    <property type="molecule type" value="Genomic_DNA"/>
</dbReference>
<dbReference type="GO" id="GO:1990904">
    <property type="term" value="C:ribonucleoprotein complex"/>
    <property type="evidence" value="ECO:0007669"/>
    <property type="project" value="UniProtKB-KW"/>
</dbReference>
<dbReference type="PANTHER" id="PTHR45987">
    <property type="entry name" value="39S RIBOSOMAL PROTEIN L12"/>
    <property type="match status" value="1"/>
</dbReference>
<keyword evidence="1" id="KW-0689">Ribosomal protein</keyword>
<evidence type="ECO:0000313" key="4">
    <source>
        <dbReference type="EMBL" id="KKN60308.1"/>
    </source>
</evidence>
<dbReference type="InterPro" id="IPR013823">
    <property type="entry name" value="Ribosomal_bL12_C"/>
</dbReference>
<dbReference type="GO" id="GO:0005840">
    <property type="term" value="C:ribosome"/>
    <property type="evidence" value="ECO:0007669"/>
    <property type="project" value="UniProtKB-KW"/>
</dbReference>
<dbReference type="GO" id="GO:0003735">
    <property type="term" value="F:structural constituent of ribosome"/>
    <property type="evidence" value="ECO:0007669"/>
    <property type="project" value="InterPro"/>
</dbReference>
<evidence type="ECO:0000256" key="2">
    <source>
        <dbReference type="ARBA" id="ARBA00023274"/>
    </source>
</evidence>
<gene>
    <name evidence="4" type="ORF">LCGC14_0533580</name>
</gene>
<dbReference type="FunFam" id="3.30.1390.10:FF:000001">
    <property type="entry name" value="50S ribosomal protein L7/L12"/>
    <property type="match status" value="1"/>
</dbReference>
<dbReference type="GO" id="GO:0006412">
    <property type="term" value="P:translation"/>
    <property type="evidence" value="ECO:0007669"/>
    <property type="project" value="InterPro"/>
</dbReference>
<dbReference type="InterPro" id="IPR000206">
    <property type="entry name" value="Ribosomal_bL12"/>
</dbReference>
<evidence type="ECO:0000259" key="3">
    <source>
        <dbReference type="Pfam" id="PF00542"/>
    </source>
</evidence>
<proteinExistence type="predicted"/>
<comment type="caution">
    <text evidence="4">The sequence shown here is derived from an EMBL/GenBank/DDBJ whole genome shotgun (WGS) entry which is preliminary data.</text>
</comment>
<protein>
    <recommendedName>
        <fullName evidence="3">Large ribosomal subunit protein bL12 C-terminal domain-containing protein</fullName>
    </recommendedName>
</protein>
<dbReference type="InterPro" id="IPR014719">
    <property type="entry name" value="Ribosomal_bL12_C/ClpS-like"/>
</dbReference>
<sequence>MEPTIKRIRVSRPYILHPTTNQIYGLYQVMVKWPDGKRETFGSEEQAKASIEKRKVNQLAIDAEVPDGFIEAFKNSLPKPEPPPEEVKIVDEFDVILMSYNDKKISTIKAVRVLTGLGLKESKALVDSAPIAVKSEISKDEAENVLSMLVAAGATAEIR</sequence>